<evidence type="ECO:0000256" key="1">
    <source>
        <dbReference type="ARBA" id="ARBA00004123"/>
    </source>
</evidence>
<dbReference type="CDD" id="cd00266">
    <property type="entry name" value="MADS_SRF_like"/>
    <property type="match status" value="1"/>
</dbReference>
<evidence type="ECO:0000256" key="4">
    <source>
        <dbReference type="ARBA" id="ARBA00023163"/>
    </source>
</evidence>
<feature type="compositionally biased region" description="Polar residues" evidence="6">
    <location>
        <begin position="19"/>
        <end position="31"/>
    </location>
</feature>
<evidence type="ECO:0000256" key="6">
    <source>
        <dbReference type="SAM" id="MobiDB-lite"/>
    </source>
</evidence>
<dbReference type="SMART" id="SM00432">
    <property type="entry name" value="MADS"/>
    <property type="match status" value="1"/>
</dbReference>
<dbReference type="AlphaFoldDB" id="A0AAW2Z4G3"/>
<evidence type="ECO:0000259" key="7">
    <source>
        <dbReference type="PROSITE" id="PS50066"/>
    </source>
</evidence>
<dbReference type="Gene3D" id="3.40.1810.10">
    <property type="entry name" value="Transcription factor, MADS-box"/>
    <property type="match status" value="1"/>
</dbReference>
<comment type="caution">
    <text evidence="8">The sequence shown here is derived from an EMBL/GenBank/DDBJ whole genome shotgun (WGS) entry which is preliminary data.</text>
</comment>
<evidence type="ECO:0000313" key="9">
    <source>
        <dbReference type="Proteomes" id="UP001431209"/>
    </source>
</evidence>
<accession>A0AAW2Z4G3</accession>
<evidence type="ECO:0000256" key="3">
    <source>
        <dbReference type="ARBA" id="ARBA00023125"/>
    </source>
</evidence>
<keyword evidence="2" id="KW-0805">Transcription regulation</keyword>
<protein>
    <submittedName>
        <fullName evidence="8">SrfB</fullName>
    </submittedName>
</protein>
<reference evidence="8 9" key="1">
    <citation type="submission" date="2024-03" db="EMBL/GenBank/DDBJ databases">
        <title>The Acrasis kona genome and developmental transcriptomes reveal deep origins of eukaryotic multicellular pathways.</title>
        <authorList>
            <person name="Sheikh S."/>
            <person name="Fu C.-J."/>
            <person name="Brown M.W."/>
            <person name="Baldauf S.L."/>
        </authorList>
    </citation>
    <scope>NUCLEOTIDE SEQUENCE [LARGE SCALE GENOMIC DNA]</scope>
    <source>
        <strain evidence="8 9">ATCC MYA-3509</strain>
    </source>
</reference>
<keyword evidence="9" id="KW-1185">Reference proteome</keyword>
<feature type="compositionally biased region" description="Polar residues" evidence="6">
    <location>
        <begin position="211"/>
        <end position="228"/>
    </location>
</feature>
<evidence type="ECO:0000256" key="5">
    <source>
        <dbReference type="ARBA" id="ARBA00023242"/>
    </source>
</evidence>
<dbReference type="GO" id="GO:0000987">
    <property type="term" value="F:cis-regulatory region sequence-specific DNA binding"/>
    <property type="evidence" value="ECO:0007669"/>
    <property type="project" value="InterPro"/>
</dbReference>
<dbReference type="EMBL" id="JAOPGA020000998">
    <property type="protein sequence ID" value="KAL0483878.1"/>
    <property type="molecule type" value="Genomic_DNA"/>
</dbReference>
<dbReference type="InterPro" id="IPR033897">
    <property type="entry name" value="SRF-like_MADS-box"/>
</dbReference>
<feature type="compositionally biased region" description="Low complexity" evidence="6">
    <location>
        <begin position="183"/>
        <end position="203"/>
    </location>
</feature>
<dbReference type="GO" id="GO:0000981">
    <property type="term" value="F:DNA-binding transcription factor activity, RNA polymerase II-specific"/>
    <property type="evidence" value="ECO:0007669"/>
    <property type="project" value="InterPro"/>
</dbReference>
<dbReference type="GO" id="GO:0005634">
    <property type="term" value="C:nucleus"/>
    <property type="evidence" value="ECO:0007669"/>
    <property type="project" value="UniProtKB-SubCell"/>
</dbReference>
<dbReference type="SUPFAM" id="SSF55455">
    <property type="entry name" value="SRF-like"/>
    <property type="match status" value="1"/>
</dbReference>
<dbReference type="PRINTS" id="PR00404">
    <property type="entry name" value="MADSDOMAIN"/>
</dbReference>
<keyword evidence="3" id="KW-0238">DNA-binding</keyword>
<keyword evidence="4" id="KW-0804">Transcription</keyword>
<dbReference type="InterPro" id="IPR036879">
    <property type="entry name" value="TF_MADSbox_sf"/>
</dbReference>
<dbReference type="InterPro" id="IPR050142">
    <property type="entry name" value="MADS-box/MEF2_TF"/>
</dbReference>
<feature type="region of interest" description="Disordered" evidence="6">
    <location>
        <begin position="133"/>
        <end position="234"/>
    </location>
</feature>
<dbReference type="Pfam" id="PF00319">
    <property type="entry name" value="SRF-TF"/>
    <property type="match status" value="1"/>
</dbReference>
<dbReference type="GO" id="GO:0045944">
    <property type="term" value="P:positive regulation of transcription by RNA polymerase II"/>
    <property type="evidence" value="ECO:0007669"/>
    <property type="project" value="InterPro"/>
</dbReference>
<organism evidence="8 9">
    <name type="scientific">Acrasis kona</name>
    <dbReference type="NCBI Taxonomy" id="1008807"/>
    <lineage>
        <taxon>Eukaryota</taxon>
        <taxon>Discoba</taxon>
        <taxon>Heterolobosea</taxon>
        <taxon>Tetramitia</taxon>
        <taxon>Eutetramitia</taxon>
        <taxon>Acrasidae</taxon>
        <taxon>Acrasis</taxon>
    </lineage>
</organism>
<feature type="domain" description="MADS-box" evidence="7">
    <location>
        <begin position="52"/>
        <end position="112"/>
    </location>
</feature>
<gene>
    <name evidence="8" type="ORF">AKO1_004576</name>
</gene>
<name>A0AAW2Z4G3_9EUKA</name>
<dbReference type="InterPro" id="IPR002100">
    <property type="entry name" value="TF_MADSbox"/>
</dbReference>
<dbReference type="GO" id="GO:0046983">
    <property type="term" value="F:protein dimerization activity"/>
    <property type="evidence" value="ECO:0007669"/>
    <property type="project" value="InterPro"/>
</dbReference>
<proteinExistence type="predicted"/>
<dbReference type="PROSITE" id="PS50066">
    <property type="entry name" value="MADS_BOX_2"/>
    <property type="match status" value="1"/>
</dbReference>
<feature type="compositionally biased region" description="Basic and acidic residues" evidence="6">
    <location>
        <begin position="1"/>
        <end position="11"/>
    </location>
</feature>
<keyword evidence="5" id="KW-0539">Nucleus</keyword>
<comment type="subcellular location">
    <subcellularLocation>
        <location evidence="1">Nucleus</location>
    </subcellularLocation>
</comment>
<dbReference type="Proteomes" id="UP001431209">
    <property type="component" value="Unassembled WGS sequence"/>
</dbReference>
<feature type="compositionally biased region" description="Basic and acidic residues" evidence="6">
    <location>
        <begin position="172"/>
        <end position="181"/>
    </location>
</feature>
<feature type="compositionally biased region" description="Polar residues" evidence="6">
    <location>
        <begin position="155"/>
        <end position="164"/>
    </location>
</feature>
<dbReference type="PROSITE" id="PS00350">
    <property type="entry name" value="MADS_BOX_1"/>
    <property type="match status" value="1"/>
</dbReference>
<dbReference type="PANTHER" id="PTHR48019">
    <property type="entry name" value="SERUM RESPONSE FACTOR HOMOLOG"/>
    <property type="match status" value="1"/>
</dbReference>
<feature type="region of interest" description="Disordered" evidence="6">
    <location>
        <begin position="1"/>
        <end position="54"/>
    </location>
</feature>
<evidence type="ECO:0000256" key="2">
    <source>
        <dbReference type="ARBA" id="ARBA00023015"/>
    </source>
</evidence>
<dbReference type="FunFam" id="3.40.1810.10:FF:000002">
    <property type="entry name" value="Serum response factor b"/>
    <property type="match status" value="1"/>
</dbReference>
<sequence length="234" mass="25848">MDNQNNDHEKQDDEESQEGDTQITKGNSSQAYDDDDDEGTPAKGKATQNRRAGRRKINIEFIGDKSRRHITFSKRKAGIMKKAYELSTLTGTQVLLLVASETGHVYTFATPKLQPLITKTEGKNLIQACLNAPDPQPLENQQDMGPGGLGGDQFLPQQSGSQQGHGLDMDGNDIKKMRGDMKSVPVQQYSQSQQQMSSPTPSQGGYGSLPTGPTNTYHQFHNNTNTLHMETFHR</sequence>
<evidence type="ECO:0000313" key="8">
    <source>
        <dbReference type="EMBL" id="KAL0483878.1"/>
    </source>
</evidence>